<accession>A0A1C3U5X8</accession>
<name>A0A1C3U5X8_9HYPH</name>
<evidence type="ECO:0000256" key="1">
    <source>
        <dbReference type="SAM" id="MobiDB-lite"/>
    </source>
</evidence>
<dbReference type="Pfam" id="PF02789">
    <property type="entry name" value="Peptidase_M17_N"/>
    <property type="match status" value="1"/>
</dbReference>
<dbReference type="SUPFAM" id="SSF52949">
    <property type="entry name" value="Macro domain-like"/>
    <property type="match status" value="1"/>
</dbReference>
<protein>
    <submittedName>
        <fullName evidence="3">Cytosol aminopeptidase family, N-terminal domain</fullName>
    </submittedName>
</protein>
<dbReference type="InterPro" id="IPR043472">
    <property type="entry name" value="Macro_dom-like"/>
</dbReference>
<feature type="domain" description="Peptidase M17 leucyl aminopeptidase N-terminal" evidence="2">
    <location>
        <begin position="52"/>
        <end position="120"/>
    </location>
</feature>
<dbReference type="Proteomes" id="UP000199435">
    <property type="component" value="Unassembled WGS sequence"/>
</dbReference>
<organism evidence="3 4">
    <name type="scientific">Rhizobium miluonense</name>
    <dbReference type="NCBI Taxonomy" id="411945"/>
    <lineage>
        <taxon>Bacteria</taxon>
        <taxon>Pseudomonadati</taxon>
        <taxon>Pseudomonadota</taxon>
        <taxon>Alphaproteobacteria</taxon>
        <taxon>Hyphomicrobiales</taxon>
        <taxon>Rhizobiaceae</taxon>
        <taxon>Rhizobium/Agrobacterium group</taxon>
        <taxon>Rhizobium</taxon>
    </lineage>
</organism>
<proteinExistence type="predicted"/>
<evidence type="ECO:0000313" key="3">
    <source>
        <dbReference type="EMBL" id="SCB10891.1"/>
    </source>
</evidence>
<keyword evidence="3" id="KW-0645">Protease</keyword>
<dbReference type="Gene3D" id="3.40.220.10">
    <property type="entry name" value="Leucine Aminopeptidase, subunit E, domain 1"/>
    <property type="match status" value="1"/>
</dbReference>
<keyword evidence="3" id="KW-0031">Aminopeptidase</keyword>
<dbReference type="STRING" id="411945.GA0061102_100226"/>
<gene>
    <name evidence="3" type="ORF">GA0061102_100226</name>
</gene>
<dbReference type="GO" id="GO:0006508">
    <property type="term" value="P:proteolysis"/>
    <property type="evidence" value="ECO:0007669"/>
    <property type="project" value="InterPro"/>
</dbReference>
<dbReference type="GO" id="GO:0070006">
    <property type="term" value="F:metalloaminopeptidase activity"/>
    <property type="evidence" value="ECO:0007669"/>
    <property type="project" value="InterPro"/>
</dbReference>
<evidence type="ECO:0000313" key="4">
    <source>
        <dbReference type="Proteomes" id="UP000199435"/>
    </source>
</evidence>
<feature type="region of interest" description="Disordered" evidence="1">
    <location>
        <begin position="207"/>
        <end position="229"/>
    </location>
</feature>
<dbReference type="InterPro" id="IPR008283">
    <property type="entry name" value="Peptidase_M17_N"/>
</dbReference>
<dbReference type="AlphaFoldDB" id="A0A1C3U5X8"/>
<keyword evidence="3" id="KW-0378">Hydrolase</keyword>
<sequence>MLLMTQSQSIGVWRGVSLEVAAWDAAHAEVDLSAVCMFTHEIAEAGLKGGLLHLDQALSGGLAELRRSGEFKADFMETLLISKPPSTIRAAALLVIGLGNPSSWTTATTAHAVKAVARAAVYRGDRSVAFAPSLLDSGLTSGQTGDVALDMMRAVIEIIEVQARVAERGLAHAPRLQHWIFDVGLSRADAVTEHFREGFQSITSALRAGSTITTPNTDDPSSAPGENNG</sequence>
<keyword evidence="4" id="KW-1185">Reference proteome</keyword>
<dbReference type="EMBL" id="FMAH01000002">
    <property type="protein sequence ID" value="SCB10891.1"/>
    <property type="molecule type" value="Genomic_DNA"/>
</dbReference>
<reference evidence="4" key="1">
    <citation type="submission" date="2016-08" db="EMBL/GenBank/DDBJ databases">
        <authorList>
            <person name="Varghese N."/>
            <person name="Submissions Spin"/>
        </authorList>
    </citation>
    <scope>NUCLEOTIDE SEQUENCE [LARGE SCALE GENOMIC DNA]</scope>
    <source>
        <strain evidence="4">HAMBI 2971</strain>
    </source>
</reference>
<evidence type="ECO:0000259" key="2">
    <source>
        <dbReference type="Pfam" id="PF02789"/>
    </source>
</evidence>